<evidence type="ECO:0000256" key="3">
    <source>
        <dbReference type="ARBA" id="ARBA00022676"/>
    </source>
</evidence>
<evidence type="ECO:0000256" key="2">
    <source>
        <dbReference type="ARBA" id="ARBA00022475"/>
    </source>
</evidence>
<keyword evidence="3" id="KW-0328">Glycosyltransferase</keyword>
<feature type="transmembrane region" description="Helical" evidence="8">
    <location>
        <begin position="302"/>
        <end position="322"/>
    </location>
</feature>
<gene>
    <name evidence="10" type="ORF">AMJ87_06245</name>
</gene>
<organism evidence="10 11">
    <name type="scientific">candidate division WOR_3 bacterium SM23_60</name>
    <dbReference type="NCBI Taxonomy" id="1703780"/>
    <lineage>
        <taxon>Bacteria</taxon>
        <taxon>Bacteria division WOR-3</taxon>
    </lineage>
</organism>
<name>A0A0S8GFT7_UNCW3</name>
<feature type="transmembrane region" description="Helical" evidence="8">
    <location>
        <begin position="66"/>
        <end position="84"/>
    </location>
</feature>
<dbReference type="GO" id="GO:0016763">
    <property type="term" value="F:pentosyltransferase activity"/>
    <property type="evidence" value="ECO:0007669"/>
    <property type="project" value="TreeGrafter"/>
</dbReference>
<sequence length="540" mass="62339">MRKSILILLCITLVVGSILRFYGIEWGVPRPPFWRYHYQDEGFTLGLILRMEPDNLNPHYFINPTFHYYTLLLSMKIASAVGYIQPFTLPIKTNNIGQPLDGVSLPDYAKMFYVGRVISIFQSILLILFVFLIGKNLYSAAVGLLAATFTTVLPTLVFQSHIFVVDAPGLFWLVVAFWFLTAKVTKTRNALWYTITGILIGIALGTKYSNILIVIPFFYHVYTIYRDSETPFLNKLVNRNTILTCAVAVVVFLLTSPYIVLSFNEFLHGDSEGFGGIFGERGLIAYNTYGISLLSPFTLSTFRSLLLPLTLATALSMCYLIYQKRNSDKLLLAYIIPFYVLLILNASPHLRHFLPVLPFLMLATSRFLTDVLKHKKHRSIQFIGILVVLIVILHPLAFSLAFLRRMDVHDTRVECAAWLKENITDETAIGVATFFPFNYTPPFETFTRNFVVTDYDYQRLLRNKPHFFVITEYEYEECCHTRRSIFACRRFVRRLFREGDYRITKVFKKDFSLWGIDMQPHFPLSWNPVNPTIYVFVVKS</sequence>
<dbReference type="EMBL" id="LJUO01000048">
    <property type="protein sequence ID" value="KPK71923.1"/>
    <property type="molecule type" value="Genomic_DNA"/>
</dbReference>
<protein>
    <recommendedName>
        <fullName evidence="9">Glycosyltransferase RgtA/B/C/D-like domain-containing protein</fullName>
    </recommendedName>
</protein>
<feature type="transmembrane region" description="Helical" evidence="8">
    <location>
        <begin position="163"/>
        <end position="180"/>
    </location>
</feature>
<dbReference type="Pfam" id="PF13231">
    <property type="entry name" value="PMT_2"/>
    <property type="match status" value="1"/>
</dbReference>
<keyword evidence="2" id="KW-1003">Cell membrane</keyword>
<evidence type="ECO:0000313" key="10">
    <source>
        <dbReference type="EMBL" id="KPK71923.1"/>
    </source>
</evidence>
<keyword evidence="6 8" id="KW-1133">Transmembrane helix</keyword>
<dbReference type="InterPro" id="IPR038731">
    <property type="entry name" value="RgtA/B/C-like"/>
</dbReference>
<reference evidence="10 11" key="1">
    <citation type="journal article" date="2015" name="Microbiome">
        <title>Genomic resolution of linkages in carbon, nitrogen, and sulfur cycling among widespread estuary sediment bacteria.</title>
        <authorList>
            <person name="Baker B.J."/>
            <person name="Lazar C.S."/>
            <person name="Teske A.P."/>
            <person name="Dick G.J."/>
        </authorList>
    </citation>
    <scope>NUCLEOTIDE SEQUENCE [LARGE SCALE GENOMIC DNA]</scope>
    <source>
        <strain evidence="10">SM23_60</strain>
    </source>
</reference>
<feature type="transmembrane region" description="Helical" evidence="8">
    <location>
        <begin position="113"/>
        <end position="134"/>
    </location>
</feature>
<dbReference type="AlphaFoldDB" id="A0A0S8GFT7"/>
<evidence type="ECO:0000256" key="8">
    <source>
        <dbReference type="SAM" id="Phobius"/>
    </source>
</evidence>
<evidence type="ECO:0000259" key="9">
    <source>
        <dbReference type="Pfam" id="PF13231"/>
    </source>
</evidence>
<dbReference type="PANTHER" id="PTHR33908:SF11">
    <property type="entry name" value="MEMBRANE PROTEIN"/>
    <property type="match status" value="1"/>
</dbReference>
<evidence type="ECO:0000256" key="4">
    <source>
        <dbReference type="ARBA" id="ARBA00022679"/>
    </source>
</evidence>
<evidence type="ECO:0000313" key="11">
    <source>
        <dbReference type="Proteomes" id="UP000051096"/>
    </source>
</evidence>
<evidence type="ECO:0000256" key="7">
    <source>
        <dbReference type="ARBA" id="ARBA00023136"/>
    </source>
</evidence>
<dbReference type="InterPro" id="IPR050297">
    <property type="entry name" value="LipidA_mod_glycosyltrf_83"/>
</dbReference>
<comment type="caution">
    <text evidence="10">The sequence shown here is derived from an EMBL/GenBank/DDBJ whole genome shotgun (WGS) entry which is preliminary data.</text>
</comment>
<feature type="transmembrane region" description="Helical" evidence="8">
    <location>
        <begin position="240"/>
        <end position="261"/>
    </location>
</feature>
<keyword evidence="4" id="KW-0808">Transferase</keyword>
<dbReference type="GO" id="GO:0009103">
    <property type="term" value="P:lipopolysaccharide biosynthetic process"/>
    <property type="evidence" value="ECO:0007669"/>
    <property type="project" value="UniProtKB-ARBA"/>
</dbReference>
<accession>A0A0S8GFT7</accession>
<dbReference type="GO" id="GO:0005886">
    <property type="term" value="C:plasma membrane"/>
    <property type="evidence" value="ECO:0007669"/>
    <property type="project" value="UniProtKB-SubCell"/>
</dbReference>
<comment type="subcellular location">
    <subcellularLocation>
        <location evidence="1">Cell membrane</location>
        <topology evidence="1">Multi-pass membrane protein</topology>
    </subcellularLocation>
</comment>
<feature type="domain" description="Glycosyltransferase RgtA/B/C/D-like" evidence="9">
    <location>
        <begin position="115"/>
        <end position="254"/>
    </location>
</feature>
<dbReference type="PANTHER" id="PTHR33908">
    <property type="entry name" value="MANNOSYLTRANSFERASE YKCB-RELATED"/>
    <property type="match status" value="1"/>
</dbReference>
<dbReference type="Proteomes" id="UP000051096">
    <property type="component" value="Unassembled WGS sequence"/>
</dbReference>
<keyword evidence="5 8" id="KW-0812">Transmembrane</keyword>
<evidence type="ECO:0000256" key="6">
    <source>
        <dbReference type="ARBA" id="ARBA00022989"/>
    </source>
</evidence>
<feature type="transmembrane region" description="Helical" evidence="8">
    <location>
        <begin position="380"/>
        <end position="403"/>
    </location>
</feature>
<evidence type="ECO:0000256" key="5">
    <source>
        <dbReference type="ARBA" id="ARBA00022692"/>
    </source>
</evidence>
<keyword evidence="7 8" id="KW-0472">Membrane</keyword>
<proteinExistence type="predicted"/>
<feature type="transmembrane region" description="Helical" evidence="8">
    <location>
        <begin position="140"/>
        <end position="158"/>
    </location>
</feature>
<feature type="transmembrane region" description="Helical" evidence="8">
    <location>
        <begin position="329"/>
        <end position="346"/>
    </location>
</feature>
<evidence type="ECO:0000256" key="1">
    <source>
        <dbReference type="ARBA" id="ARBA00004651"/>
    </source>
</evidence>
<feature type="transmembrane region" description="Helical" evidence="8">
    <location>
        <begin position="192"/>
        <end position="219"/>
    </location>
</feature>